<dbReference type="AlphaFoldDB" id="A0A2Z2NTA0"/>
<dbReference type="GO" id="GO:0003676">
    <property type="term" value="F:nucleic acid binding"/>
    <property type="evidence" value="ECO:0007669"/>
    <property type="project" value="InterPro"/>
</dbReference>
<dbReference type="SUPFAM" id="SSF53098">
    <property type="entry name" value="Ribonuclease H-like"/>
    <property type="match status" value="1"/>
</dbReference>
<keyword evidence="2" id="KW-1185">Reference proteome</keyword>
<dbReference type="KEGG" id="gai:IMCC3135_23565"/>
<dbReference type="RefSeq" id="WP_205737682.1">
    <property type="nucleotide sequence ID" value="NZ_CP018632.1"/>
</dbReference>
<reference evidence="1 2" key="1">
    <citation type="submission" date="2016-12" db="EMBL/GenBank/DDBJ databases">
        <authorList>
            <person name="Song W.-J."/>
            <person name="Kurnit D.M."/>
        </authorList>
    </citation>
    <scope>NUCLEOTIDE SEQUENCE [LARGE SCALE GENOMIC DNA]</scope>
    <source>
        <strain evidence="1 2">IMCC3135</strain>
    </source>
</reference>
<accession>A0A2Z2NTA0</accession>
<dbReference type="EMBL" id="CP018632">
    <property type="protein sequence ID" value="ASJ74782.1"/>
    <property type="molecule type" value="Genomic_DNA"/>
</dbReference>
<dbReference type="Gene3D" id="3.30.420.10">
    <property type="entry name" value="Ribonuclease H-like superfamily/Ribonuclease H"/>
    <property type="match status" value="1"/>
</dbReference>
<dbReference type="InterPro" id="IPR036397">
    <property type="entry name" value="RNaseH_sf"/>
</dbReference>
<protein>
    <recommendedName>
        <fullName evidence="3">Exonuclease domain-containing protein</fullName>
    </recommendedName>
</protein>
<dbReference type="Proteomes" id="UP000250079">
    <property type="component" value="Chromosome"/>
</dbReference>
<name>A0A2Z2NTA0_9GAMM</name>
<evidence type="ECO:0000313" key="1">
    <source>
        <dbReference type="EMBL" id="ASJ74782.1"/>
    </source>
</evidence>
<sequence length="163" mass="18231">MTPIIIDIEASGFGAMCYPIEVGVALADGQRHSMLIHPVAEWTDWESSAESLHQISRETLLAHGKPVREVADLLNSLLAGQSAYSDGWVVDRPWLTSLFHAARVPMQFTLSPIEQLMSEAQIECWDTVKLQLIDEAAATRHRASFDAWIIQQTFVRSRELAES</sequence>
<dbReference type="InterPro" id="IPR012337">
    <property type="entry name" value="RNaseH-like_sf"/>
</dbReference>
<proteinExistence type="predicted"/>
<evidence type="ECO:0008006" key="3">
    <source>
        <dbReference type="Google" id="ProtNLM"/>
    </source>
</evidence>
<organism evidence="1 2">
    <name type="scientific">Granulosicoccus antarcticus IMCC3135</name>
    <dbReference type="NCBI Taxonomy" id="1192854"/>
    <lineage>
        <taxon>Bacteria</taxon>
        <taxon>Pseudomonadati</taxon>
        <taxon>Pseudomonadota</taxon>
        <taxon>Gammaproteobacteria</taxon>
        <taxon>Chromatiales</taxon>
        <taxon>Granulosicoccaceae</taxon>
        <taxon>Granulosicoccus</taxon>
    </lineage>
</organism>
<evidence type="ECO:0000313" key="2">
    <source>
        <dbReference type="Proteomes" id="UP000250079"/>
    </source>
</evidence>
<gene>
    <name evidence="1" type="ORF">IMCC3135_23565</name>
</gene>